<dbReference type="Gene3D" id="1.20.141.10">
    <property type="entry name" value="Chitosanase, subunit A, domain 1"/>
    <property type="match status" value="1"/>
</dbReference>
<evidence type="ECO:0000313" key="5">
    <source>
        <dbReference type="Proteomes" id="UP000217763"/>
    </source>
</evidence>
<protein>
    <submittedName>
        <fullName evidence="4">Peptidoglycan-binding protein</fullName>
    </submittedName>
</protein>
<dbReference type="EMBL" id="CP012621">
    <property type="protein sequence ID" value="ATG74333.1"/>
    <property type="molecule type" value="Genomic_DNA"/>
</dbReference>
<dbReference type="CDD" id="cd13926">
    <property type="entry name" value="N-acetylmuramidase_GH108"/>
    <property type="match status" value="1"/>
</dbReference>
<dbReference type="Pfam" id="PF05838">
    <property type="entry name" value="Glyco_hydro_108"/>
    <property type="match status" value="1"/>
</dbReference>
<dbReference type="SUPFAM" id="SSF53955">
    <property type="entry name" value="Lysozyme-like"/>
    <property type="match status" value="1"/>
</dbReference>
<evidence type="ECO:0000259" key="1">
    <source>
        <dbReference type="Pfam" id="PF05838"/>
    </source>
</evidence>
<gene>
    <name evidence="3" type="ORF">AN401_11095</name>
    <name evidence="4" type="ORF">AN401_11640</name>
</gene>
<name>A0A291HQK8_9GAMM</name>
<dbReference type="EMBL" id="CP012621">
    <property type="protein sequence ID" value="ATG74425.1"/>
    <property type="molecule type" value="Genomic_DNA"/>
</dbReference>
<keyword evidence="5" id="KW-1185">Reference proteome</keyword>
<dbReference type="KEGG" id="zdf:AN401_11095"/>
<dbReference type="InterPro" id="IPR018537">
    <property type="entry name" value="Peptidoglycan-bd_3"/>
</dbReference>
<reference evidence="5" key="1">
    <citation type="submission" date="2015-09" db="EMBL/GenBank/DDBJ databases">
        <authorList>
            <person name="Shao Z."/>
            <person name="Wang L."/>
        </authorList>
    </citation>
    <scope>NUCLEOTIDE SEQUENCE [LARGE SCALE GENOMIC DNA]</scope>
    <source>
        <strain evidence="5">F13-1</strain>
    </source>
</reference>
<feature type="domain" description="Peptidoglycan binding" evidence="2">
    <location>
        <begin position="104"/>
        <end position="169"/>
    </location>
</feature>
<evidence type="ECO:0000313" key="4">
    <source>
        <dbReference type="EMBL" id="ATG74425.1"/>
    </source>
</evidence>
<dbReference type="KEGG" id="zdf:AN401_11640"/>
<evidence type="ECO:0000259" key="2">
    <source>
        <dbReference type="Pfam" id="PF09374"/>
    </source>
</evidence>
<dbReference type="Pfam" id="PF09374">
    <property type="entry name" value="PG_binding_3"/>
    <property type="match status" value="1"/>
</dbReference>
<feature type="domain" description="TtsA-like Glycoside hydrolase family 108" evidence="1">
    <location>
        <begin position="24"/>
        <end position="100"/>
    </location>
</feature>
<accession>A0A291HQK8</accession>
<dbReference type="Proteomes" id="UP000217763">
    <property type="component" value="Chromosome"/>
</dbReference>
<proteinExistence type="predicted"/>
<dbReference type="AlphaFoldDB" id="A0A291HQK8"/>
<reference evidence="4" key="2">
    <citation type="submission" date="2015-09" db="EMBL/GenBank/DDBJ databases">
        <authorList>
            <person name="Jackson K.R."/>
            <person name="Lunt B.L."/>
            <person name="Fisher J.N.B."/>
            <person name="Gardner A.V."/>
            <person name="Bailey M.E."/>
            <person name="Deus L.M."/>
            <person name="Earl A.S."/>
            <person name="Gibby P.D."/>
            <person name="Hartmann K.A."/>
            <person name="Liu J.E."/>
            <person name="Manci A.M."/>
            <person name="Nielsen D.A."/>
            <person name="Solomon M.B."/>
            <person name="Breakwell D.P."/>
            <person name="Burnett S.H."/>
            <person name="Grose J.H."/>
        </authorList>
    </citation>
    <scope>NUCLEOTIDE SEQUENCE [LARGE SCALE GENOMIC DNA]</scope>
    <source>
        <strain evidence="4">F13-1</strain>
    </source>
</reference>
<dbReference type="InterPro" id="IPR008565">
    <property type="entry name" value="TtsA-like_GH18_dom"/>
</dbReference>
<organism evidence="4 5">
    <name type="scientific">Zobellella denitrificans</name>
    <dbReference type="NCBI Taxonomy" id="347534"/>
    <lineage>
        <taxon>Bacteria</taxon>
        <taxon>Pseudomonadati</taxon>
        <taxon>Pseudomonadota</taxon>
        <taxon>Gammaproteobacteria</taxon>
        <taxon>Aeromonadales</taxon>
        <taxon>Aeromonadaceae</taxon>
        <taxon>Zobellella</taxon>
    </lineage>
</organism>
<evidence type="ECO:0000313" key="3">
    <source>
        <dbReference type="EMBL" id="ATG74333.1"/>
    </source>
</evidence>
<sequence>MSVFAFNPAYGEAFRHGVTFILAAEGSFRPDGGYIIHPNDPGGETKHGISKRAYPHEDIKNLSRERAVFLYHRDYWKSAHCHEWQDGVSLAVLDAAVQHGYLVAIKLLQEVAGVKPDGLVGPKTRAAVTGADPEWLIARLNLRRARLYARILRTKPAQGVFIEGWHNRLRELTDACWQVVGQHERRAA</sequence>
<dbReference type="InterPro" id="IPR023346">
    <property type="entry name" value="Lysozyme-like_dom_sf"/>
</dbReference>
<dbReference type="RefSeq" id="WP_096779414.1">
    <property type="nucleotide sequence ID" value="NZ_CP012621.1"/>
</dbReference>